<dbReference type="STRING" id="147828.A0A4S2LBB3"/>
<evidence type="ECO:0000313" key="6">
    <source>
        <dbReference type="EMBL" id="TGZ60443.1"/>
    </source>
</evidence>
<dbReference type="PANTHER" id="PTHR11075">
    <property type="entry name" value="PEPTIDE CHAIN RELEASE FACTOR"/>
    <property type="match status" value="1"/>
</dbReference>
<evidence type="ECO:0000256" key="2">
    <source>
        <dbReference type="ARBA" id="ARBA00038225"/>
    </source>
</evidence>
<dbReference type="GO" id="GO:0070126">
    <property type="term" value="P:mitochondrial translational termination"/>
    <property type="evidence" value="ECO:0007669"/>
    <property type="project" value="TreeGrafter"/>
</dbReference>
<name>A0A4S2LBB3_OPIFE</name>
<dbReference type="PANTHER" id="PTHR11075:SF54">
    <property type="entry name" value="LARGE RIBOSOMAL SUBUNIT PROTEIN ML62"/>
    <property type="match status" value="1"/>
</dbReference>
<dbReference type="InterPro" id="IPR000352">
    <property type="entry name" value="Pep_chain_release_fac_I"/>
</dbReference>
<comment type="caution">
    <text evidence="6">The sequence shown here is derived from an EMBL/GenBank/DDBJ whole genome shotgun (WGS) entry which is preliminary data.</text>
</comment>
<dbReference type="GO" id="GO:0016150">
    <property type="term" value="F:translation release factor activity, codon nonspecific"/>
    <property type="evidence" value="ECO:0007669"/>
    <property type="project" value="TreeGrafter"/>
</dbReference>
<comment type="similarity">
    <text evidence="2">Belongs to the prokaryotic/mitochondrial release factor family. Mitochondrion-specific ribosomal protein mL62 subfamily.</text>
</comment>
<keyword evidence="7" id="KW-1185">Reference proteome</keyword>
<proteinExistence type="inferred from homology"/>
<dbReference type="Pfam" id="PF00472">
    <property type="entry name" value="RF-1"/>
    <property type="match status" value="1"/>
</dbReference>
<dbReference type="GO" id="GO:0004045">
    <property type="term" value="F:peptidyl-tRNA hydrolase activity"/>
    <property type="evidence" value="ECO:0007669"/>
    <property type="project" value="UniProtKB-EC"/>
</dbReference>
<gene>
    <name evidence="6" type="ORF">CRM22_008534</name>
</gene>
<dbReference type="EMBL" id="SJOL01008381">
    <property type="protein sequence ID" value="TGZ60443.1"/>
    <property type="molecule type" value="Genomic_DNA"/>
</dbReference>
<protein>
    <recommendedName>
        <fullName evidence="3">Large ribosomal subunit protein mL62</fullName>
        <ecNumber evidence="1">3.1.1.29</ecNumber>
    </recommendedName>
    <alternativeName>
        <fullName evidence="4">Peptidyl-tRNA hydrolase ICT1, mitochondrial</fullName>
    </alternativeName>
</protein>
<evidence type="ECO:0000313" key="7">
    <source>
        <dbReference type="Proteomes" id="UP000308267"/>
    </source>
</evidence>
<organism evidence="6 7">
    <name type="scientific">Opisthorchis felineus</name>
    <dbReference type="NCBI Taxonomy" id="147828"/>
    <lineage>
        <taxon>Eukaryota</taxon>
        <taxon>Metazoa</taxon>
        <taxon>Spiralia</taxon>
        <taxon>Lophotrochozoa</taxon>
        <taxon>Platyhelminthes</taxon>
        <taxon>Trematoda</taxon>
        <taxon>Digenea</taxon>
        <taxon>Opisthorchiida</taxon>
        <taxon>Opisthorchiata</taxon>
        <taxon>Opisthorchiidae</taxon>
        <taxon>Opisthorchis</taxon>
    </lineage>
</organism>
<reference evidence="6 7" key="1">
    <citation type="journal article" date="2019" name="BMC Genomics">
        <title>New insights from Opisthorchis felineus genome: update on genomics of the epidemiologically important liver flukes.</title>
        <authorList>
            <person name="Ershov N.I."/>
            <person name="Mordvinov V.A."/>
            <person name="Prokhortchouk E.B."/>
            <person name="Pakharukova M.Y."/>
            <person name="Gunbin K.V."/>
            <person name="Ustyantsev K."/>
            <person name="Genaev M.A."/>
            <person name="Blinov A.G."/>
            <person name="Mazur A."/>
            <person name="Boulygina E."/>
            <person name="Tsygankova S."/>
            <person name="Khrameeva E."/>
            <person name="Chekanov N."/>
            <person name="Fan G."/>
            <person name="Xiao A."/>
            <person name="Zhang H."/>
            <person name="Xu X."/>
            <person name="Yang H."/>
            <person name="Solovyev V."/>
            <person name="Lee S.M."/>
            <person name="Liu X."/>
            <person name="Afonnikov D.A."/>
            <person name="Skryabin K.G."/>
        </authorList>
    </citation>
    <scope>NUCLEOTIDE SEQUENCE [LARGE SCALE GENOMIC DNA]</scope>
    <source>
        <strain evidence="6">AK-0245</strain>
        <tissue evidence="6">Whole organism</tissue>
    </source>
</reference>
<feature type="domain" description="Prokaryotic-type class I peptide chain release factors" evidence="5">
    <location>
        <begin position="60"/>
        <end position="191"/>
    </location>
</feature>
<sequence length="201" mass="22612">MFTAVARLGRGSTPSLPIVSLLRCFSSSARSVNNASANVQIVTDNGSTSQSLQHCPEFSGHIPLDDLQFTYSCASGPGGQHVNKTRSKVEVRFHVPSASWIPEPVRARLLEKEAHRITKDSFFIIASDRTRKQVLNQADCLERIRRLIRECVAEINKPPPDPETIELIQKRKAKANESRLIQKKMSSLTKQYRRKPTVYDL</sequence>
<accession>A0A4S2LBB3</accession>
<evidence type="ECO:0000256" key="4">
    <source>
        <dbReference type="ARBA" id="ARBA00041531"/>
    </source>
</evidence>
<dbReference type="GO" id="GO:0005762">
    <property type="term" value="C:mitochondrial large ribosomal subunit"/>
    <property type="evidence" value="ECO:0007669"/>
    <property type="project" value="TreeGrafter"/>
</dbReference>
<dbReference type="Gene3D" id="3.30.160.20">
    <property type="match status" value="1"/>
</dbReference>
<dbReference type="InterPro" id="IPR052104">
    <property type="entry name" value="Mito_Release_Factor_mL62"/>
</dbReference>
<dbReference type="Proteomes" id="UP000308267">
    <property type="component" value="Unassembled WGS sequence"/>
</dbReference>
<dbReference type="FunFam" id="3.30.160.20:FF:000046">
    <property type="entry name" value="Peptidyl-tRNA hydrolase ICT1"/>
    <property type="match status" value="1"/>
</dbReference>
<evidence type="ECO:0000259" key="5">
    <source>
        <dbReference type="Pfam" id="PF00472"/>
    </source>
</evidence>
<dbReference type="EC" id="3.1.1.29" evidence="1"/>
<dbReference type="SUPFAM" id="SSF110916">
    <property type="entry name" value="Peptidyl-tRNA hydrolase domain-like"/>
    <property type="match status" value="1"/>
</dbReference>
<evidence type="ECO:0000256" key="1">
    <source>
        <dbReference type="ARBA" id="ARBA00013260"/>
    </source>
</evidence>
<evidence type="ECO:0000256" key="3">
    <source>
        <dbReference type="ARBA" id="ARBA00039441"/>
    </source>
</evidence>
<dbReference type="OrthoDB" id="270639at2759"/>
<dbReference type="AlphaFoldDB" id="A0A4S2LBB3"/>